<dbReference type="EMBL" id="PGCJ01000778">
    <property type="protein sequence ID" value="PLW22012.1"/>
    <property type="molecule type" value="Genomic_DNA"/>
</dbReference>
<sequence length="477" mass="52146">MKPPRLPDVGFSGDSGQLLSFLWTIRDHLRPRVSFFESDTRHIIWISHYFGYAPSSHRRGTSTSPVENWYTLLVTDNARRQGLFNPYSDLDGMPFTIPALSSVESFLDALIAVFGDCFMKENAKRALSACKQGNATIGGYNSRFSSLVYLVENVEEARVEHYVSGLNPRIVAQAMSKEWRRANTLDACMDLATEAAAQLKLLSLLPSNSSHHSRKCPFSSAPPPGLSFPLPHQNPPARDPNEMEIDAATVRRGSGPPLVFDQARAIYRAKNLCFRCLKPTVPFTHTGSLNCPNSGVTGEQRKVFVAQHWQNPSTSVLAVDTSHPPEAVSQPLTYRAPVEPGEHSINQLAVYQVDPEAPVLGNHQGFDEVYKEFDLVACAIEEVPIATVHICLDCSKKGRILVPASFKGPDGVWATANILVDTGAMANFEGVGGLVTQDWAGVIRLTTTDSTPVPLGSSFGVTRLGSIDAIFGLPWLD</sequence>
<dbReference type="Proteomes" id="UP000235388">
    <property type="component" value="Unassembled WGS sequence"/>
</dbReference>
<evidence type="ECO:0000256" key="1">
    <source>
        <dbReference type="SAM" id="MobiDB-lite"/>
    </source>
</evidence>
<organism evidence="2 3">
    <name type="scientific">Puccinia coronata f. sp. avenae</name>
    <dbReference type="NCBI Taxonomy" id="200324"/>
    <lineage>
        <taxon>Eukaryota</taxon>
        <taxon>Fungi</taxon>
        <taxon>Dikarya</taxon>
        <taxon>Basidiomycota</taxon>
        <taxon>Pucciniomycotina</taxon>
        <taxon>Pucciniomycetes</taxon>
        <taxon>Pucciniales</taxon>
        <taxon>Pucciniaceae</taxon>
        <taxon>Puccinia</taxon>
    </lineage>
</organism>
<comment type="caution">
    <text evidence="2">The sequence shown here is derived from an EMBL/GenBank/DDBJ whole genome shotgun (WGS) entry which is preliminary data.</text>
</comment>
<feature type="compositionally biased region" description="Pro residues" evidence="1">
    <location>
        <begin position="220"/>
        <end position="234"/>
    </location>
</feature>
<dbReference type="AlphaFoldDB" id="A0A2N5T948"/>
<protein>
    <recommendedName>
        <fullName evidence="4">Retrotransposon gag domain-containing protein</fullName>
    </recommendedName>
</protein>
<feature type="region of interest" description="Disordered" evidence="1">
    <location>
        <begin position="213"/>
        <end position="234"/>
    </location>
</feature>
<dbReference type="STRING" id="200324.A0A2N5T948"/>
<gene>
    <name evidence="2" type="ORF">PCANC_04360</name>
</gene>
<evidence type="ECO:0000313" key="2">
    <source>
        <dbReference type="EMBL" id="PLW22012.1"/>
    </source>
</evidence>
<accession>A0A2N5T948</accession>
<dbReference type="OrthoDB" id="2273864at2759"/>
<evidence type="ECO:0000313" key="3">
    <source>
        <dbReference type="Proteomes" id="UP000235388"/>
    </source>
</evidence>
<proteinExistence type="predicted"/>
<name>A0A2N5T948_9BASI</name>
<keyword evidence="3" id="KW-1185">Reference proteome</keyword>
<evidence type="ECO:0008006" key="4">
    <source>
        <dbReference type="Google" id="ProtNLM"/>
    </source>
</evidence>
<reference evidence="2 3" key="1">
    <citation type="submission" date="2017-11" db="EMBL/GenBank/DDBJ databases">
        <title>De novo assembly and phasing of dikaryotic genomes from two isolates of Puccinia coronata f. sp. avenae, the causal agent of oat crown rust.</title>
        <authorList>
            <person name="Miller M.E."/>
            <person name="Zhang Y."/>
            <person name="Omidvar V."/>
            <person name="Sperschneider J."/>
            <person name="Schwessinger B."/>
            <person name="Raley C."/>
            <person name="Palmer J.M."/>
            <person name="Garnica D."/>
            <person name="Upadhyaya N."/>
            <person name="Rathjen J."/>
            <person name="Taylor J.M."/>
            <person name="Park R.F."/>
            <person name="Dodds P.N."/>
            <person name="Hirsch C.D."/>
            <person name="Kianian S.F."/>
            <person name="Figueroa M."/>
        </authorList>
    </citation>
    <scope>NUCLEOTIDE SEQUENCE [LARGE SCALE GENOMIC DNA]</scope>
    <source>
        <strain evidence="2">12NC29</strain>
    </source>
</reference>